<evidence type="ECO:0008006" key="3">
    <source>
        <dbReference type="Google" id="ProtNLM"/>
    </source>
</evidence>
<dbReference type="EMBL" id="JAKIKS010000040">
    <property type="protein sequence ID" value="MCL1125126.1"/>
    <property type="molecule type" value="Genomic_DNA"/>
</dbReference>
<proteinExistence type="predicted"/>
<reference evidence="1 2" key="1">
    <citation type="submission" date="2022-01" db="EMBL/GenBank/DDBJ databases">
        <title>Whole genome-based taxonomy of the Shewanellaceae.</title>
        <authorList>
            <person name="Martin-Rodriguez A.J."/>
        </authorList>
    </citation>
    <scope>NUCLEOTIDE SEQUENCE [LARGE SCALE GENOMIC DNA]</scope>
    <source>
        <strain evidence="1 2">DSM 17177</strain>
    </source>
</reference>
<evidence type="ECO:0000313" key="1">
    <source>
        <dbReference type="EMBL" id="MCL1125126.1"/>
    </source>
</evidence>
<comment type="caution">
    <text evidence="1">The sequence shown here is derived from an EMBL/GenBank/DDBJ whole genome shotgun (WGS) entry which is preliminary data.</text>
</comment>
<organism evidence="1 2">
    <name type="scientific">Shewanella surugensis</name>
    <dbReference type="NCBI Taxonomy" id="212020"/>
    <lineage>
        <taxon>Bacteria</taxon>
        <taxon>Pseudomonadati</taxon>
        <taxon>Pseudomonadota</taxon>
        <taxon>Gammaproteobacteria</taxon>
        <taxon>Alteromonadales</taxon>
        <taxon>Shewanellaceae</taxon>
        <taxon>Shewanella</taxon>
    </lineage>
</organism>
<dbReference type="Proteomes" id="UP001203423">
    <property type="component" value="Unassembled WGS sequence"/>
</dbReference>
<name>A0ABT0LBR2_9GAMM</name>
<evidence type="ECO:0000313" key="2">
    <source>
        <dbReference type="Proteomes" id="UP001203423"/>
    </source>
</evidence>
<protein>
    <recommendedName>
        <fullName evidence="3">YCII-related domain-containing protein</fullName>
    </recommendedName>
</protein>
<sequence>MGGRKLPHIGALPRGIILSQHVTREALERCLTQDPFIKSGSVSYTITEFMPVMAANEYRHILGEVEVL</sequence>
<keyword evidence="2" id="KW-1185">Reference proteome</keyword>
<accession>A0ABT0LBR2</accession>
<gene>
    <name evidence="1" type="ORF">L2764_11725</name>
</gene>